<dbReference type="InterPro" id="IPR034032">
    <property type="entry name" value="Zn_MMP-like_bac"/>
</dbReference>
<reference evidence="5 6" key="1">
    <citation type="submission" date="2018-12" db="EMBL/GenBank/DDBJ databases">
        <title>Flammeovirga pectinis sp. nov., isolated from the gut of the Korean scallop, Patinopecten yessoensis.</title>
        <authorList>
            <person name="Bae J.-W."/>
            <person name="Jeong Y.-S."/>
            <person name="Kang W."/>
        </authorList>
    </citation>
    <scope>NUCLEOTIDE SEQUENCE [LARGE SCALE GENOMIC DNA]</scope>
    <source>
        <strain evidence="5 6">L12M1</strain>
    </source>
</reference>
<dbReference type="KEGG" id="fll:EI427_23310"/>
<keyword evidence="1" id="KW-0732">Signal</keyword>
<evidence type="ECO:0000259" key="2">
    <source>
        <dbReference type="Pfam" id="PF16313"/>
    </source>
</evidence>
<evidence type="ECO:0000313" key="6">
    <source>
        <dbReference type="Proteomes" id="UP000267268"/>
    </source>
</evidence>
<dbReference type="InterPro" id="IPR033413">
    <property type="entry name" value="DUF5117"/>
</dbReference>
<dbReference type="Pfam" id="PF17162">
    <property type="entry name" value="DUF5118"/>
    <property type="match status" value="1"/>
</dbReference>
<name>A0A3S9PAC1_9BACT</name>
<feature type="domain" description="DUF5117" evidence="3">
    <location>
        <begin position="109"/>
        <end position="294"/>
    </location>
</feature>
<proteinExistence type="predicted"/>
<dbReference type="InterPro" id="IPR033428">
    <property type="entry name" value="DUF5118"/>
</dbReference>
<dbReference type="PANTHER" id="PTHR38478:SF1">
    <property type="entry name" value="ZINC DEPENDENT METALLOPROTEASE DOMAIN LIPOPROTEIN"/>
    <property type="match status" value="1"/>
</dbReference>
<dbReference type="EMBL" id="CP034563">
    <property type="protein sequence ID" value="AZQ65144.1"/>
    <property type="molecule type" value="Genomic_DNA"/>
</dbReference>
<sequence length="814" mass="92696">MKKQLTLLFLMTFVCTLFIGTDCAAQRKKKKKGKIEDAPKEEKGPFKPYNKVITSKAITQEGLITAHKVEDKYFFELNDDLLGDELLVVSRISGHVQGLNFGGAGMKSRPQQVIRWERLDTKVLLRSVSYNSVASLDEPIYKSVKNNNFEPIIAAFDIKALGKDTTSVVIDVTSFFTTDVPMIGALSKRERKNFAIKGLDTKRSLIESVKVFPENLEVRHILTYKGDKLPDNQLTKTLSIEMNQSFVKLPENPWQPRYYDDRVGYFSVQQTNYSLDEHKAAKQRFITRWRLEPSDWDAYNKGELVEPIKPIVYYIDPATPLKWRPFIKNGIEAWQKSFEQAGFKNAIIAKDAPTVEEDPNWSPEDVRYSVVRYITTPIQNAQGPHVHDPRTGEILESDILWYHNVMQLLRDWCLIQTGAVNVDAQKALFDDKLMGKLIEFVATHEVGHTLGLPHNMGASCAYTCTQLRTPGFVQENGVSPSIMDYARMNYVAQPEDKGAGLYPIIGPYDKWSIEYGYKLTEAKSALDEKPILNEWIKAKAGDPIFRYGAQQWPSVIDPSAQTEDLGSDAMEASTLGIANLKRIVPNLILWTSVEGSTYTDLQELYNGVLGQFNRYMGHVTNNVGGVLIYPKTTDQEGDIYIPVDKDKQQRAIQFLNEELFATPKWLIDSNILSKIEASGNVEKIQKLQKRTLTNLLNDDRLKRMINNEALNGIKAYTVLNLHQDIRTSIWNELNRGLKIDTYRRNLQRVHVDLLLDKFNDDTLNTTDINAISRMELVAINKVCKTSLRKYAINSIENAHLKDISERIEFAFSTK</sequence>
<dbReference type="Pfam" id="PF17148">
    <property type="entry name" value="DUF5117"/>
    <property type="match status" value="1"/>
</dbReference>
<keyword evidence="6" id="KW-1185">Reference proteome</keyword>
<feature type="domain" description="EcxA zinc-binding" evidence="2">
    <location>
        <begin position="429"/>
        <end position="734"/>
    </location>
</feature>
<feature type="chain" id="PRO_5019341395" evidence="1">
    <location>
        <begin position="25"/>
        <end position="814"/>
    </location>
</feature>
<dbReference type="InterPro" id="IPR032534">
    <property type="entry name" value="EcxA_zinc-bd"/>
</dbReference>
<dbReference type="Proteomes" id="UP000267268">
    <property type="component" value="Chromosome 2"/>
</dbReference>
<gene>
    <name evidence="5" type="ORF">EI427_23310</name>
</gene>
<evidence type="ECO:0000313" key="5">
    <source>
        <dbReference type="EMBL" id="AZQ65144.1"/>
    </source>
</evidence>
<dbReference type="RefSeq" id="WP_126619574.1">
    <property type="nucleotide sequence ID" value="NZ_CP034563.1"/>
</dbReference>
<evidence type="ECO:0000259" key="4">
    <source>
        <dbReference type="Pfam" id="PF17162"/>
    </source>
</evidence>
<feature type="domain" description="DUF5118" evidence="4">
    <location>
        <begin position="47"/>
        <end position="93"/>
    </location>
</feature>
<feature type="signal peptide" evidence="1">
    <location>
        <begin position="1"/>
        <end position="24"/>
    </location>
</feature>
<dbReference type="AlphaFoldDB" id="A0A3S9PAC1"/>
<dbReference type="OrthoDB" id="9776599at2"/>
<dbReference type="SUPFAM" id="SSF55486">
    <property type="entry name" value="Metalloproteases ('zincins'), catalytic domain"/>
    <property type="match status" value="1"/>
</dbReference>
<dbReference type="CDD" id="cd04276">
    <property type="entry name" value="ZnMc_MMP_like_2"/>
    <property type="match status" value="1"/>
</dbReference>
<dbReference type="PANTHER" id="PTHR38478">
    <property type="entry name" value="PEPTIDASE M1A AND M12B"/>
    <property type="match status" value="1"/>
</dbReference>
<evidence type="ECO:0000256" key="1">
    <source>
        <dbReference type="SAM" id="SignalP"/>
    </source>
</evidence>
<dbReference type="Pfam" id="PF16313">
    <property type="entry name" value="DUF4953"/>
    <property type="match status" value="1"/>
</dbReference>
<accession>A0A3S9PAC1</accession>
<evidence type="ECO:0000259" key="3">
    <source>
        <dbReference type="Pfam" id="PF17148"/>
    </source>
</evidence>
<protein>
    <submittedName>
        <fullName evidence="5">DUF5117 domain-containing protein</fullName>
    </submittedName>
</protein>
<organism evidence="5 6">
    <name type="scientific">Flammeovirga pectinis</name>
    <dbReference type="NCBI Taxonomy" id="2494373"/>
    <lineage>
        <taxon>Bacteria</taxon>
        <taxon>Pseudomonadati</taxon>
        <taxon>Bacteroidota</taxon>
        <taxon>Cytophagia</taxon>
        <taxon>Cytophagales</taxon>
        <taxon>Flammeovirgaceae</taxon>
        <taxon>Flammeovirga</taxon>
    </lineage>
</organism>